<evidence type="ECO:0000313" key="2">
    <source>
        <dbReference type="EMBL" id="SDD68214.1"/>
    </source>
</evidence>
<dbReference type="InterPro" id="IPR001932">
    <property type="entry name" value="PPM-type_phosphatase-like_dom"/>
</dbReference>
<dbReference type="STRING" id="530584.SAMN05421630_11174"/>
<organism evidence="2 3">
    <name type="scientific">Prauserella marina</name>
    <dbReference type="NCBI Taxonomy" id="530584"/>
    <lineage>
        <taxon>Bacteria</taxon>
        <taxon>Bacillati</taxon>
        <taxon>Actinomycetota</taxon>
        <taxon>Actinomycetes</taxon>
        <taxon>Pseudonocardiales</taxon>
        <taxon>Pseudonocardiaceae</taxon>
        <taxon>Prauserella</taxon>
    </lineage>
</organism>
<dbReference type="SMART" id="SM00331">
    <property type="entry name" value="PP2C_SIG"/>
    <property type="match status" value="1"/>
</dbReference>
<evidence type="ECO:0000256" key="1">
    <source>
        <dbReference type="ARBA" id="ARBA00022801"/>
    </source>
</evidence>
<dbReference type="OrthoDB" id="7943561at2"/>
<dbReference type="KEGG" id="pmad:BAY61_26760"/>
<dbReference type="InterPro" id="IPR029016">
    <property type="entry name" value="GAF-like_dom_sf"/>
</dbReference>
<dbReference type="Gene3D" id="3.60.40.10">
    <property type="entry name" value="PPM-type phosphatase domain"/>
    <property type="match status" value="1"/>
</dbReference>
<reference evidence="2 3" key="1">
    <citation type="submission" date="2016-10" db="EMBL/GenBank/DDBJ databases">
        <authorList>
            <person name="de Groot N.N."/>
        </authorList>
    </citation>
    <scope>NUCLEOTIDE SEQUENCE [LARGE SCALE GENOMIC DNA]</scope>
    <source>
        <strain evidence="2 3">CGMCC 4.5506</strain>
    </source>
</reference>
<accession>A0A222VVN7</accession>
<dbReference type="Gene3D" id="3.30.450.40">
    <property type="match status" value="1"/>
</dbReference>
<evidence type="ECO:0000313" key="3">
    <source>
        <dbReference type="Proteomes" id="UP000199494"/>
    </source>
</evidence>
<dbReference type="SMART" id="SM00065">
    <property type="entry name" value="GAF"/>
    <property type="match status" value="1"/>
</dbReference>
<dbReference type="Pfam" id="PF01590">
    <property type="entry name" value="GAF"/>
    <property type="match status" value="1"/>
</dbReference>
<sequence>MSRRPRSTEELRTEIEQVLRASSTPPITWSSVAAELDAAGEDSPLAGALEALASLVREQDRQLRLHRSQLAETNAGLLALRAEIERQRRRSAFLDDVSRAAATTLDSAEMLNQLVGLVTRHGFADRTRVWLVVDDELVRQDEGGGGLDHVTSRAFGSREAAFGEPGRVSIPLRLGPRVLGVLDLYRDSEEFDSEDVALAQGVANRAAVGLRNATAYEHEHELAQRLQRAMLPVLADQEGVDLAARYRSATRGVHVGGDWYDAVTRQDGTVVLMVGDVTGHGLDAAVVMGKLQNALRAYALEGHGPATSLRLVHELLRGWTSALYATAIVAEIDIATGVMRWSSAGHPPPVLLDGAGVRYLEVDHAPMLGISASSDIPQHEKKLEPGSIVALYTDGLVERRSSDIDTGMAKLADVLGEHAEGALPDVAEHILRAMLDSGDHDDDVCLLLCRWFGV</sequence>
<dbReference type="PANTHER" id="PTHR43156:SF2">
    <property type="entry name" value="STAGE II SPORULATION PROTEIN E"/>
    <property type="match status" value="1"/>
</dbReference>
<protein>
    <submittedName>
        <fullName evidence="2">Serine phosphatase RsbU, regulator of sigma subunit</fullName>
    </submittedName>
</protein>
<dbReference type="Pfam" id="PF07228">
    <property type="entry name" value="SpoIIE"/>
    <property type="match status" value="1"/>
</dbReference>
<dbReference type="GO" id="GO:0016791">
    <property type="term" value="F:phosphatase activity"/>
    <property type="evidence" value="ECO:0007669"/>
    <property type="project" value="TreeGrafter"/>
</dbReference>
<dbReference type="Proteomes" id="UP000199494">
    <property type="component" value="Unassembled WGS sequence"/>
</dbReference>
<dbReference type="EMBL" id="FMZE01000011">
    <property type="protein sequence ID" value="SDD68214.1"/>
    <property type="molecule type" value="Genomic_DNA"/>
</dbReference>
<dbReference type="PANTHER" id="PTHR43156">
    <property type="entry name" value="STAGE II SPORULATION PROTEIN E-RELATED"/>
    <property type="match status" value="1"/>
</dbReference>
<dbReference type="InterPro" id="IPR052016">
    <property type="entry name" value="Bact_Sigma-Reg"/>
</dbReference>
<dbReference type="InterPro" id="IPR003018">
    <property type="entry name" value="GAF"/>
</dbReference>
<dbReference type="RefSeq" id="WP_091809150.1">
    <property type="nucleotide sequence ID" value="NZ_CP016353.1"/>
</dbReference>
<keyword evidence="3" id="KW-1185">Reference proteome</keyword>
<keyword evidence="1" id="KW-0378">Hydrolase</keyword>
<proteinExistence type="predicted"/>
<gene>
    <name evidence="2" type="ORF">SAMN05421630_11174</name>
</gene>
<dbReference type="AlphaFoldDB" id="A0A222VVN7"/>
<dbReference type="SUPFAM" id="SSF55781">
    <property type="entry name" value="GAF domain-like"/>
    <property type="match status" value="1"/>
</dbReference>
<dbReference type="SUPFAM" id="SSF81606">
    <property type="entry name" value="PP2C-like"/>
    <property type="match status" value="1"/>
</dbReference>
<name>A0A222VVN7_9PSEU</name>
<dbReference type="InterPro" id="IPR036457">
    <property type="entry name" value="PPM-type-like_dom_sf"/>
</dbReference>